<keyword evidence="2" id="KW-1185">Reference proteome</keyword>
<comment type="caution">
    <text evidence="1">The sequence shown here is derived from an EMBL/GenBank/DDBJ whole genome shotgun (WGS) entry which is preliminary data.</text>
</comment>
<accession>A0ABV9W244</accession>
<organism evidence="1 2">
    <name type="scientific">Dactylosporangium cerinum</name>
    <dbReference type="NCBI Taxonomy" id="1434730"/>
    <lineage>
        <taxon>Bacteria</taxon>
        <taxon>Bacillati</taxon>
        <taxon>Actinomycetota</taxon>
        <taxon>Actinomycetes</taxon>
        <taxon>Micromonosporales</taxon>
        <taxon>Micromonosporaceae</taxon>
        <taxon>Dactylosporangium</taxon>
    </lineage>
</organism>
<sequence length="161" mass="17657">MYELPDDLLRPLPGTITFWAEGSRAVVPAGGIWSILIPLAPFSATDPYDPTTFRNGLDGPETIAPTIAGDLIDLPGTNLAALRGLRCDFPVDPYNDGYLDVTINLCGSHNPLDVSRIEFGETRDGEIDAELQATIDFTQENVQIRNRALVLPLTLRHERRG</sequence>
<dbReference type="EMBL" id="JBHSIU010000031">
    <property type="protein sequence ID" value="MFC5001292.1"/>
    <property type="molecule type" value="Genomic_DNA"/>
</dbReference>
<protein>
    <submittedName>
        <fullName evidence="1">Uncharacterized protein</fullName>
    </submittedName>
</protein>
<name>A0ABV9W244_9ACTN</name>
<evidence type="ECO:0000313" key="1">
    <source>
        <dbReference type="EMBL" id="MFC5001292.1"/>
    </source>
</evidence>
<dbReference type="RefSeq" id="WP_380118178.1">
    <property type="nucleotide sequence ID" value="NZ_JBHSIU010000031.1"/>
</dbReference>
<evidence type="ECO:0000313" key="2">
    <source>
        <dbReference type="Proteomes" id="UP001595912"/>
    </source>
</evidence>
<reference evidence="2" key="1">
    <citation type="journal article" date="2019" name="Int. J. Syst. Evol. Microbiol.">
        <title>The Global Catalogue of Microorganisms (GCM) 10K type strain sequencing project: providing services to taxonomists for standard genome sequencing and annotation.</title>
        <authorList>
            <consortium name="The Broad Institute Genomics Platform"/>
            <consortium name="The Broad Institute Genome Sequencing Center for Infectious Disease"/>
            <person name="Wu L."/>
            <person name="Ma J."/>
        </authorList>
    </citation>
    <scope>NUCLEOTIDE SEQUENCE [LARGE SCALE GENOMIC DNA]</scope>
    <source>
        <strain evidence="2">CGMCC 4.7152</strain>
    </source>
</reference>
<gene>
    <name evidence="1" type="ORF">ACFPIJ_26090</name>
</gene>
<dbReference type="Proteomes" id="UP001595912">
    <property type="component" value="Unassembled WGS sequence"/>
</dbReference>
<proteinExistence type="predicted"/>